<dbReference type="OrthoDB" id="3175606at2"/>
<dbReference type="EMBL" id="PPEK01000006">
    <property type="protein sequence ID" value="PNV67646.1"/>
    <property type="molecule type" value="Genomic_DNA"/>
</dbReference>
<dbReference type="PROSITE" id="PS51898">
    <property type="entry name" value="TYR_RECOMBINASE"/>
    <property type="match status" value="1"/>
</dbReference>
<protein>
    <submittedName>
        <fullName evidence="5">Site-specific integrase</fullName>
    </submittedName>
</protein>
<proteinExistence type="inferred from homology"/>
<evidence type="ECO:0000313" key="6">
    <source>
        <dbReference type="Proteomes" id="UP000236197"/>
    </source>
</evidence>
<dbReference type="SUPFAM" id="SSF56349">
    <property type="entry name" value="DNA breaking-rejoining enzymes"/>
    <property type="match status" value="1"/>
</dbReference>
<evidence type="ECO:0000256" key="2">
    <source>
        <dbReference type="ARBA" id="ARBA00023125"/>
    </source>
</evidence>
<gene>
    <name evidence="5" type="ORF">C2L71_06250</name>
</gene>
<evidence type="ECO:0000259" key="4">
    <source>
        <dbReference type="PROSITE" id="PS51898"/>
    </source>
</evidence>
<evidence type="ECO:0000313" key="5">
    <source>
        <dbReference type="EMBL" id="PNV67646.1"/>
    </source>
</evidence>
<dbReference type="GO" id="GO:0003677">
    <property type="term" value="F:DNA binding"/>
    <property type="evidence" value="ECO:0007669"/>
    <property type="project" value="UniProtKB-KW"/>
</dbReference>
<dbReference type="AlphaFoldDB" id="A0A2K2UBF1"/>
<dbReference type="PANTHER" id="PTHR30349:SF64">
    <property type="entry name" value="PROPHAGE INTEGRASE INTD-RELATED"/>
    <property type="match status" value="1"/>
</dbReference>
<feature type="domain" description="Tyr recombinase" evidence="4">
    <location>
        <begin position="177"/>
        <end position="404"/>
    </location>
</feature>
<organism evidence="5 6">
    <name type="scientific">Enteroscipio rubneri</name>
    <dbReference type="NCBI Taxonomy" id="2070686"/>
    <lineage>
        <taxon>Bacteria</taxon>
        <taxon>Bacillati</taxon>
        <taxon>Actinomycetota</taxon>
        <taxon>Coriobacteriia</taxon>
        <taxon>Eggerthellales</taxon>
        <taxon>Eggerthellaceae</taxon>
        <taxon>Enteroscipio</taxon>
    </lineage>
</organism>
<dbReference type="InterPro" id="IPR011010">
    <property type="entry name" value="DNA_brk_join_enz"/>
</dbReference>
<reference evidence="6" key="1">
    <citation type="submission" date="2018-01" db="EMBL/GenBank/DDBJ databases">
        <title>Rubneribacter badeniensis gen. nov., sp. nov., and Colonibacter rubneri, gen. nov., sp. nov., WGS of new members of the Eggerthellaceae.</title>
        <authorList>
            <person name="Danylec N."/>
            <person name="Stoll D.A."/>
            <person name="Doetsch A."/>
            <person name="Kulling S.E."/>
            <person name="Huch M."/>
        </authorList>
    </citation>
    <scope>NUCLEOTIDE SEQUENCE [LARGE SCALE GENOMIC DNA]</scope>
    <source>
        <strain evidence="6">ResAG-96</strain>
    </source>
</reference>
<dbReference type="Gene3D" id="1.10.150.130">
    <property type="match status" value="1"/>
</dbReference>
<accession>A0A2K2UBF1</accession>
<dbReference type="PANTHER" id="PTHR30349">
    <property type="entry name" value="PHAGE INTEGRASE-RELATED"/>
    <property type="match status" value="1"/>
</dbReference>
<dbReference type="InterPro" id="IPR013762">
    <property type="entry name" value="Integrase-like_cat_sf"/>
</dbReference>
<dbReference type="InterPro" id="IPR025269">
    <property type="entry name" value="SAM-like_dom"/>
</dbReference>
<evidence type="ECO:0000256" key="3">
    <source>
        <dbReference type="ARBA" id="ARBA00023172"/>
    </source>
</evidence>
<keyword evidence="6" id="KW-1185">Reference proteome</keyword>
<dbReference type="Gene3D" id="1.10.443.10">
    <property type="entry name" value="Intergrase catalytic core"/>
    <property type="match status" value="1"/>
</dbReference>
<dbReference type="CDD" id="cd01189">
    <property type="entry name" value="INT_ICEBs1_C_like"/>
    <property type="match status" value="1"/>
</dbReference>
<dbReference type="Pfam" id="PF00589">
    <property type="entry name" value="Phage_integrase"/>
    <property type="match status" value="1"/>
</dbReference>
<dbReference type="InterPro" id="IPR002104">
    <property type="entry name" value="Integrase_catalytic"/>
</dbReference>
<keyword evidence="3" id="KW-0233">DNA recombination</keyword>
<name>A0A2K2UBF1_9ACTN</name>
<dbReference type="GO" id="GO:0006310">
    <property type="term" value="P:DNA recombination"/>
    <property type="evidence" value="ECO:0007669"/>
    <property type="project" value="UniProtKB-KW"/>
</dbReference>
<dbReference type="Pfam" id="PF13102">
    <property type="entry name" value="Phage_int_SAM_5"/>
    <property type="match status" value="1"/>
</dbReference>
<comment type="similarity">
    <text evidence="1">Belongs to the 'phage' integrase family.</text>
</comment>
<dbReference type="RefSeq" id="WP_103264931.1">
    <property type="nucleotide sequence ID" value="NZ_CABMLE010000006.1"/>
</dbReference>
<dbReference type="InterPro" id="IPR050090">
    <property type="entry name" value="Tyrosine_recombinase_XerCD"/>
</dbReference>
<keyword evidence="2" id="KW-0238">DNA-binding</keyword>
<evidence type="ECO:0000256" key="1">
    <source>
        <dbReference type="ARBA" id="ARBA00008857"/>
    </source>
</evidence>
<sequence>MAKGDGSITEVRRGVWRVCVSFGTDPVTGKRIKVQRNVHGTKAEARKERDRIRREHENGLSVDADKMTFGEFADTWHSARVDAGEVVRTRLEREGTLISTLSSYIGTVRLRDLTPQTVESLYASIKRDKTAERGSCSGTTLHMYHALLKQILRKAVNYDLILRNPCDRVKAPKADEPERRSLTVDEGARLLECIEEAERAAYAWMAEKEARQTEWGNLFGRSSLLGLNTISYVMAARIGLATGMRRGEVFGLCWGSVDLNQPCIKVRQSLTSYGEVKAPKSKAGVRTVAIDATTAAHLRQWKERQAVELLKLGIKQDGCTPVCCSAVGGYCELHRFTRWWVGFRKQHGFDDLKFHELRHTQATQLLANGVDVKTVQNRMGHSTASLTLNQYAHAIPENDEKAAQLVGNLFAKRADETPIIKVKTA</sequence>
<dbReference type="InterPro" id="IPR010998">
    <property type="entry name" value="Integrase_recombinase_N"/>
</dbReference>
<comment type="caution">
    <text evidence="5">The sequence shown here is derived from an EMBL/GenBank/DDBJ whole genome shotgun (WGS) entry which is preliminary data.</text>
</comment>
<dbReference type="GO" id="GO:0015074">
    <property type="term" value="P:DNA integration"/>
    <property type="evidence" value="ECO:0007669"/>
    <property type="project" value="InterPro"/>
</dbReference>
<dbReference type="Proteomes" id="UP000236197">
    <property type="component" value="Unassembled WGS sequence"/>
</dbReference>